<dbReference type="AlphaFoldDB" id="A0A0E9Q279"/>
<proteinExistence type="predicted"/>
<name>A0A0E9Q279_ANGAN</name>
<reference evidence="1" key="2">
    <citation type="journal article" date="2015" name="Fish Shellfish Immunol.">
        <title>Early steps in the European eel (Anguilla anguilla)-Vibrio vulnificus interaction in the gills: Role of the RtxA13 toxin.</title>
        <authorList>
            <person name="Callol A."/>
            <person name="Pajuelo D."/>
            <person name="Ebbesson L."/>
            <person name="Teles M."/>
            <person name="MacKenzie S."/>
            <person name="Amaro C."/>
        </authorList>
    </citation>
    <scope>NUCLEOTIDE SEQUENCE</scope>
</reference>
<evidence type="ECO:0000313" key="1">
    <source>
        <dbReference type="EMBL" id="JAH10632.1"/>
    </source>
</evidence>
<protein>
    <submittedName>
        <fullName evidence="1">Uncharacterized protein</fullName>
    </submittedName>
</protein>
<reference evidence="1" key="1">
    <citation type="submission" date="2014-11" db="EMBL/GenBank/DDBJ databases">
        <authorList>
            <person name="Amaro Gonzalez C."/>
        </authorList>
    </citation>
    <scope>NUCLEOTIDE SEQUENCE</scope>
</reference>
<accession>A0A0E9Q279</accession>
<dbReference type="EMBL" id="GBXM01097945">
    <property type="protein sequence ID" value="JAH10632.1"/>
    <property type="molecule type" value="Transcribed_RNA"/>
</dbReference>
<sequence length="58" mass="6382">MLKALLSLDKGLSCSSRKGLNIGCVFFDAPPPPPGPAHHLSHYLRIVTQLPLIYQCEH</sequence>
<organism evidence="1">
    <name type="scientific">Anguilla anguilla</name>
    <name type="common">European freshwater eel</name>
    <name type="synonym">Muraena anguilla</name>
    <dbReference type="NCBI Taxonomy" id="7936"/>
    <lineage>
        <taxon>Eukaryota</taxon>
        <taxon>Metazoa</taxon>
        <taxon>Chordata</taxon>
        <taxon>Craniata</taxon>
        <taxon>Vertebrata</taxon>
        <taxon>Euteleostomi</taxon>
        <taxon>Actinopterygii</taxon>
        <taxon>Neopterygii</taxon>
        <taxon>Teleostei</taxon>
        <taxon>Anguilliformes</taxon>
        <taxon>Anguillidae</taxon>
        <taxon>Anguilla</taxon>
    </lineage>
</organism>